<dbReference type="GO" id="GO:0055085">
    <property type="term" value="P:transmembrane transport"/>
    <property type="evidence" value="ECO:0007669"/>
    <property type="project" value="InterPro"/>
</dbReference>
<dbReference type="Proteomes" id="UP000460412">
    <property type="component" value="Unassembled WGS sequence"/>
</dbReference>
<dbReference type="RefSeq" id="WP_159757604.1">
    <property type="nucleotide sequence ID" value="NZ_WUQX01000003.1"/>
</dbReference>
<dbReference type="SUPFAM" id="SSF161098">
    <property type="entry name" value="MetI-like"/>
    <property type="match status" value="1"/>
</dbReference>
<dbReference type="InterPro" id="IPR000515">
    <property type="entry name" value="MetI-like"/>
</dbReference>
<feature type="transmembrane region" description="Helical" evidence="7">
    <location>
        <begin position="152"/>
        <end position="173"/>
    </location>
</feature>
<feature type="transmembrane region" description="Helical" evidence="7">
    <location>
        <begin position="12"/>
        <end position="32"/>
    </location>
</feature>
<sequence>MYFRLHLGRKAVWILLIVLALLAVYPVIFLSAGSLMGADELEDCLGAVVSGAEGYASFPVLPKYPTLQHFVEVLLDSPEFFVMFWNSILITFGVLGGQFVAGTMAAWGFARYEFPCKRGIFLLYIVLMLLPFQVLMLSDYLLLDRLRLLDSLWAVILPGMFSTFPVFIMYRFFAEIPDSLIESARLDGAREWQLFWYLALPMGSSGIIAALVLGFLEYWSLIEQPLTFIKDKSKLPLSVFLPDLTMTGKAGFLFAVSVVTFLPAIIVFMGGRDYLEQGIMAGAVKE</sequence>
<dbReference type="EMBL" id="WUQX01000003">
    <property type="protein sequence ID" value="MXP79053.1"/>
    <property type="molecule type" value="Genomic_DNA"/>
</dbReference>
<evidence type="ECO:0000256" key="4">
    <source>
        <dbReference type="ARBA" id="ARBA00022692"/>
    </source>
</evidence>
<feature type="transmembrane region" description="Helical" evidence="7">
    <location>
        <begin position="194"/>
        <end position="216"/>
    </location>
</feature>
<accession>A0A7X3MM98</accession>
<feature type="transmembrane region" description="Helical" evidence="7">
    <location>
        <begin position="84"/>
        <end position="109"/>
    </location>
</feature>
<keyword evidence="6 7" id="KW-0472">Membrane</keyword>
<evidence type="ECO:0000313" key="9">
    <source>
        <dbReference type="EMBL" id="MXP79053.1"/>
    </source>
</evidence>
<keyword evidence="2 7" id="KW-0813">Transport</keyword>
<keyword evidence="9" id="KW-0614">Plasmid</keyword>
<dbReference type="AlphaFoldDB" id="A0A7X3MM98"/>
<organism evidence="9 10">
    <name type="scientific">Sporofaciens musculi</name>
    <dbReference type="NCBI Taxonomy" id="2681861"/>
    <lineage>
        <taxon>Bacteria</taxon>
        <taxon>Bacillati</taxon>
        <taxon>Bacillota</taxon>
        <taxon>Clostridia</taxon>
        <taxon>Lachnospirales</taxon>
        <taxon>Lachnospiraceae</taxon>
        <taxon>Sporofaciens</taxon>
    </lineage>
</organism>
<evidence type="ECO:0000259" key="8">
    <source>
        <dbReference type="PROSITE" id="PS50928"/>
    </source>
</evidence>
<proteinExistence type="inferred from homology"/>
<gene>
    <name evidence="9" type="ORF">GN277_28240</name>
</gene>
<evidence type="ECO:0000256" key="5">
    <source>
        <dbReference type="ARBA" id="ARBA00022989"/>
    </source>
</evidence>
<dbReference type="InterPro" id="IPR035906">
    <property type="entry name" value="MetI-like_sf"/>
</dbReference>
<dbReference type="CDD" id="cd06261">
    <property type="entry name" value="TM_PBP2"/>
    <property type="match status" value="1"/>
</dbReference>
<feature type="transmembrane region" description="Helical" evidence="7">
    <location>
        <begin position="250"/>
        <end position="270"/>
    </location>
</feature>
<evidence type="ECO:0000256" key="6">
    <source>
        <dbReference type="ARBA" id="ARBA00023136"/>
    </source>
</evidence>
<dbReference type="Pfam" id="PF00528">
    <property type="entry name" value="BPD_transp_1"/>
    <property type="match status" value="1"/>
</dbReference>
<keyword evidence="3" id="KW-1003">Cell membrane</keyword>
<dbReference type="GO" id="GO:0005886">
    <property type="term" value="C:plasma membrane"/>
    <property type="evidence" value="ECO:0007669"/>
    <property type="project" value="UniProtKB-SubCell"/>
</dbReference>
<dbReference type="Gene3D" id="1.10.3720.10">
    <property type="entry name" value="MetI-like"/>
    <property type="match status" value="1"/>
</dbReference>
<reference evidence="9 10" key="1">
    <citation type="submission" date="2019-12" db="EMBL/GenBank/DDBJ databases">
        <title>Sporaefaciens musculi gen. nov., sp. nov., a novel bacterium isolated from the caecum of an obese mouse.</title>
        <authorList>
            <person name="Rasmussen T.S."/>
            <person name="Streidl T."/>
            <person name="Hitch T.C.A."/>
            <person name="Wortmann E."/>
            <person name="Deptula P."/>
            <person name="Hansen M."/>
            <person name="Nielsen D.S."/>
            <person name="Clavel T."/>
            <person name="Vogensen F.K."/>
        </authorList>
    </citation>
    <scope>NUCLEOTIDE SEQUENCE [LARGE SCALE GENOMIC DNA]</scope>
    <source>
        <strain evidence="9 10">WCA-9-b2</strain>
        <plasmid evidence="9">unnamed</plasmid>
    </source>
</reference>
<comment type="subcellular location">
    <subcellularLocation>
        <location evidence="1 7">Cell membrane</location>
        <topology evidence="1 7">Multi-pass membrane protein</topology>
    </subcellularLocation>
</comment>
<comment type="caution">
    <text evidence="9">The sequence shown here is derived from an EMBL/GenBank/DDBJ whole genome shotgun (WGS) entry which is preliminary data.</text>
</comment>
<keyword evidence="10" id="KW-1185">Reference proteome</keyword>
<protein>
    <submittedName>
        <fullName evidence="9">ABC transporter permease subunit</fullName>
    </submittedName>
</protein>
<name>A0A7X3MM98_9FIRM</name>
<feature type="domain" description="ABC transmembrane type-1" evidence="8">
    <location>
        <begin position="84"/>
        <end position="271"/>
    </location>
</feature>
<evidence type="ECO:0000256" key="7">
    <source>
        <dbReference type="RuleBase" id="RU363032"/>
    </source>
</evidence>
<geneLocation type="plasmid" evidence="9">
    <name>unnamed</name>
</geneLocation>
<dbReference type="PANTHER" id="PTHR43744">
    <property type="entry name" value="ABC TRANSPORTER PERMEASE PROTEIN MG189-RELATED-RELATED"/>
    <property type="match status" value="1"/>
</dbReference>
<comment type="similarity">
    <text evidence="7">Belongs to the binding-protein-dependent transport system permease family.</text>
</comment>
<dbReference type="PANTHER" id="PTHR43744:SF8">
    <property type="entry name" value="SN-GLYCEROL-3-PHOSPHATE TRANSPORT SYSTEM PERMEASE PROTEIN UGPE"/>
    <property type="match status" value="1"/>
</dbReference>
<keyword evidence="4 7" id="KW-0812">Transmembrane</keyword>
<dbReference type="PROSITE" id="PS50928">
    <property type="entry name" value="ABC_TM1"/>
    <property type="match status" value="1"/>
</dbReference>
<evidence type="ECO:0000256" key="2">
    <source>
        <dbReference type="ARBA" id="ARBA00022448"/>
    </source>
</evidence>
<feature type="transmembrane region" description="Helical" evidence="7">
    <location>
        <begin position="121"/>
        <end position="140"/>
    </location>
</feature>
<evidence type="ECO:0000256" key="1">
    <source>
        <dbReference type="ARBA" id="ARBA00004651"/>
    </source>
</evidence>
<evidence type="ECO:0000256" key="3">
    <source>
        <dbReference type="ARBA" id="ARBA00022475"/>
    </source>
</evidence>
<keyword evidence="5 7" id="KW-1133">Transmembrane helix</keyword>
<evidence type="ECO:0000313" key="10">
    <source>
        <dbReference type="Proteomes" id="UP000460412"/>
    </source>
</evidence>